<dbReference type="EMBL" id="LAZR01055461">
    <property type="protein sequence ID" value="KKK76311.1"/>
    <property type="molecule type" value="Genomic_DNA"/>
</dbReference>
<reference evidence="3" key="1">
    <citation type="journal article" date="2015" name="Nature">
        <title>Complex archaea that bridge the gap between prokaryotes and eukaryotes.</title>
        <authorList>
            <person name="Spang A."/>
            <person name="Saw J.H."/>
            <person name="Jorgensen S.L."/>
            <person name="Zaremba-Niedzwiedzka K."/>
            <person name="Martijn J."/>
            <person name="Lind A.E."/>
            <person name="van Eijk R."/>
            <person name="Schleper C."/>
            <person name="Guy L."/>
            <person name="Ettema T.J."/>
        </authorList>
    </citation>
    <scope>NUCLEOTIDE SEQUENCE</scope>
</reference>
<evidence type="ECO:0000256" key="2">
    <source>
        <dbReference type="SAM" id="MobiDB-lite"/>
    </source>
</evidence>
<feature type="region of interest" description="Disordered" evidence="2">
    <location>
        <begin position="1"/>
        <end position="29"/>
    </location>
</feature>
<name>A0A0F9AVQ9_9ZZZZ</name>
<evidence type="ECO:0000313" key="3">
    <source>
        <dbReference type="EMBL" id="KKK76311.1"/>
    </source>
</evidence>
<dbReference type="AlphaFoldDB" id="A0A0F9AVQ9"/>
<keyword evidence="1" id="KW-0175">Coiled coil</keyword>
<proteinExistence type="predicted"/>
<accession>A0A0F9AVQ9</accession>
<sequence>MLAQFETQGPGRGGASFAPTPFAQTEAGLQQQQEFAIAQLREQAQLARREGRESDARRLEAEAQLQEDQQAFQAEQNELNREGQLKLTLIQGANQLAGQRSQQIQQARTLLAQTLGQDQIKGAALLQGGLGFGTTPLESFRGQLQGFTNEPTVRVNANADVGPLQGQVDKLREQVLGGAPEQPTIGFKHGGTIHLDKKVEQAILVGEPKEDGSANPEVAIIKDNKITFIPLTGQAPHGGSFDFGSAGNPAFGGNFGEGFEPRYDSFKTSQFQGLFVRVQALSTGDVRGGEFAGR</sequence>
<feature type="non-terminal residue" evidence="3">
    <location>
        <position position="294"/>
    </location>
</feature>
<organism evidence="3">
    <name type="scientific">marine sediment metagenome</name>
    <dbReference type="NCBI Taxonomy" id="412755"/>
    <lineage>
        <taxon>unclassified sequences</taxon>
        <taxon>metagenomes</taxon>
        <taxon>ecological metagenomes</taxon>
    </lineage>
</organism>
<feature type="coiled-coil region" evidence="1">
    <location>
        <begin position="30"/>
        <end position="82"/>
    </location>
</feature>
<evidence type="ECO:0000256" key="1">
    <source>
        <dbReference type="SAM" id="Coils"/>
    </source>
</evidence>
<comment type="caution">
    <text evidence="3">The sequence shown here is derived from an EMBL/GenBank/DDBJ whole genome shotgun (WGS) entry which is preliminary data.</text>
</comment>
<protein>
    <submittedName>
        <fullName evidence="3">Uncharacterized protein</fullName>
    </submittedName>
</protein>
<gene>
    <name evidence="3" type="ORF">LCGC14_2864930</name>
</gene>